<proteinExistence type="predicted"/>
<accession>A0ACC0G372</accession>
<keyword evidence="2" id="KW-1185">Reference proteome</keyword>
<gene>
    <name evidence="1" type="ORF">LOK49_LG11G01097</name>
</gene>
<organism evidence="1 2">
    <name type="scientific">Camellia lanceoleosa</name>
    <dbReference type="NCBI Taxonomy" id="1840588"/>
    <lineage>
        <taxon>Eukaryota</taxon>
        <taxon>Viridiplantae</taxon>
        <taxon>Streptophyta</taxon>
        <taxon>Embryophyta</taxon>
        <taxon>Tracheophyta</taxon>
        <taxon>Spermatophyta</taxon>
        <taxon>Magnoliopsida</taxon>
        <taxon>eudicotyledons</taxon>
        <taxon>Gunneridae</taxon>
        <taxon>Pentapetalae</taxon>
        <taxon>asterids</taxon>
        <taxon>Ericales</taxon>
        <taxon>Theaceae</taxon>
        <taxon>Camellia</taxon>
    </lineage>
</organism>
<comment type="caution">
    <text evidence="1">The sequence shown here is derived from an EMBL/GenBank/DDBJ whole genome shotgun (WGS) entry which is preliminary data.</text>
</comment>
<reference evidence="1 2" key="1">
    <citation type="journal article" date="2022" name="Plant J.">
        <title>Chromosome-level genome of Camellia lanceoleosa provides a valuable resource for understanding genome evolution and self-incompatibility.</title>
        <authorList>
            <person name="Gong W."/>
            <person name="Xiao S."/>
            <person name="Wang L."/>
            <person name="Liao Z."/>
            <person name="Chang Y."/>
            <person name="Mo W."/>
            <person name="Hu G."/>
            <person name="Li W."/>
            <person name="Zhao G."/>
            <person name="Zhu H."/>
            <person name="Hu X."/>
            <person name="Ji K."/>
            <person name="Xiang X."/>
            <person name="Song Q."/>
            <person name="Yuan D."/>
            <person name="Jin S."/>
            <person name="Zhang L."/>
        </authorList>
    </citation>
    <scope>NUCLEOTIDE SEQUENCE [LARGE SCALE GENOMIC DNA]</scope>
    <source>
        <strain evidence="1">SQ_2022a</strain>
    </source>
</reference>
<name>A0ACC0G372_9ERIC</name>
<dbReference type="EMBL" id="CM045769">
    <property type="protein sequence ID" value="KAI7994711.1"/>
    <property type="molecule type" value="Genomic_DNA"/>
</dbReference>
<evidence type="ECO:0000313" key="2">
    <source>
        <dbReference type="Proteomes" id="UP001060215"/>
    </source>
</evidence>
<evidence type="ECO:0000313" key="1">
    <source>
        <dbReference type="EMBL" id="KAI7994711.1"/>
    </source>
</evidence>
<dbReference type="Proteomes" id="UP001060215">
    <property type="component" value="Chromosome 12"/>
</dbReference>
<protein>
    <submittedName>
        <fullName evidence="1">Uncharacterized protein</fullName>
    </submittedName>
</protein>
<sequence>MQHKDSRSIYKTKFPMSYEGAEKEVTFFKNLDDDELNKVNRFYKDKVEQVLSEAAMLNKQMDALIALRIKVERPDFDGSGSLERLSMDFYLDHIGVIDSS</sequence>